<organism evidence="5 6">
    <name type="scientific">Ladona fulva</name>
    <name type="common">Scarce chaser dragonfly</name>
    <name type="synonym">Libellula fulva</name>
    <dbReference type="NCBI Taxonomy" id="123851"/>
    <lineage>
        <taxon>Eukaryota</taxon>
        <taxon>Metazoa</taxon>
        <taxon>Ecdysozoa</taxon>
        <taxon>Arthropoda</taxon>
        <taxon>Hexapoda</taxon>
        <taxon>Insecta</taxon>
        <taxon>Pterygota</taxon>
        <taxon>Palaeoptera</taxon>
        <taxon>Odonata</taxon>
        <taxon>Epiprocta</taxon>
        <taxon>Anisoptera</taxon>
        <taxon>Libelluloidea</taxon>
        <taxon>Libellulidae</taxon>
        <taxon>Ladona</taxon>
    </lineage>
</organism>
<keyword evidence="2" id="KW-0496">Mitochondrion</keyword>
<dbReference type="Pfam" id="PF10937">
    <property type="entry name" value="Kgd4-YMR31"/>
    <property type="match status" value="1"/>
</dbReference>
<dbReference type="Proteomes" id="UP000792457">
    <property type="component" value="Unassembled WGS sequence"/>
</dbReference>
<reference evidence="5" key="2">
    <citation type="submission" date="2017-10" db="EMBL/GenBank/DDBJ databases">
        <title>Ladona fulva Genome sequencing and assembly.</title>
        <authorList>
            <person name="Murali S."/>
            <person name="Richards S."/>
            <person name="Bandaranaike D."/>
            <person name="Bellair M."/>
            <person name="Blankenburg K."/>
            <person name="Chao H."/>
            <person name="Dinh H."/>
            <person name="Doddapaneni H."/>
            <person name="Dugan-Rocha S."/>
            <person name="Elkadiri S."/>
            <person name="Gnanaolivu R."/>
            <person name="Hernandez B."/>
            <person name="Skinner E."/>
            <person name="Javaid M."/>
            <person name="Lee S."/>
            <person name="Li M."/>
            <person name="Ming W."/>
            <person name="Munidasa M."/>
            <person name="Muniz J."/>
            <person name="Nguyen L."/>
            <person name="Hughes D."/>
            <person name="Osuji N."/>
            <person name="Pu L.-L."/>
            <person name="Puazo M."/>
            <person name="Qu C."/>
            <person name="Quiroz J."/>
            <person name="Raj R."/>
            <person name="Weissenberger G."/>
            <person name="Xin Y."/>
            <person name="Zou X."/>
            <person name="Han Y."/>
            <person name="Worley K."/>
            <person name="Muzny D."/>
            <person name="Gibbs R."/>
        </authorList>
    </citation>
    <scope>NUCLEOTIDE SEQUENCE</scope>
    <source>
        <strain evidence="5">Sampled in the wild</strain>
    </source>
</reference>
<evidence type="ECO:0000256" key="4">
    <source>
        <dbReference type="SAM" id="MobiDB-lite"/>
    </source>
</evidence>
<gene>
    <name evidence="5" type="ORF">J437_LFUL003473</name>
</gene>
<evidence type="ECO:0000313" key="6">
    <source>
        <dbReference type="Proteomes" id="UP000792457"/>
    </source>
</evidence>
<evidence type="ECO:0000256" key="3">
    <source>
        <dbReference type="ARBA" id="ARBA00043970"/>
    </source>
</evidence>
<evidence type="ECO:0000313" key="5">
    <source>
        <dbReference type="EMBL" id="KAG8221839.1"/>
    </source>
</evidence>
<sequence>MVMAAMATARAWLAVKPHRPLIKFRKGGGVAGHEAGGVQAARSGHPQSVGAGRAPIQPKPILEDWQMPRKYQRLAITEEEIEYINTGGPPPK</sequence>
<protein>
    <submittedName>
        <fullName evidence="5">Uncharacterized protein</fullName>
    </submittedName>
</protein>
<comment type="similarity">
    <text evidence="3">Belongs to the alpha-ketoglutarate dehydrogenase component 4 family.</text>
</comment>
<comment type="subcellular location">
    <subcellularLocation>
        <location evidence="1">Mitochondrion</location>
    </subcellularLocation>
</comment>
<evidence type="ECO:0000256" key="2">
    <source>
        <dbReference type="ARBA" id="ARBA00023128"/>
    </source>
</evidence>
<reference evidence="5" key="1">
    <citation type="submission" date="2013-04" db="EMBL/GenBank/DDBJ databases">
        <authorList>
            <person name="Qu J."/>
            <person name="Murali S.C."/>
            <person name="Bandaranaike D."/>
            <person name="Bellair M."/>
            <person name="Blankenburg K."/>
            <person name="Chao H."/>
            <person name="Dinh H."/>
            <person name="Doddapaneni H."/>
            <person name="Downs B."/>
            <person name="Dugan-Rocha S."/>
            <person name="Elkadiri S."/>
            <person name="Gnanaolivu R.D."/>
            <person name="Hernandez B."/>
            <person name="Javaid M."/>
            <person name="Jayaseelan J.C."/>
            <person name="Lee S."/>
            <person name="Li M."/>
            <person name="Ming W."/>
            <person name="Munidasa M."/>
            <person name="Muniz J."/>
            <person name="Nguyen L."/>
            <person name="Ongeri F."/>
            <person name="Osuji N."/>
            <person name="Pu L.-L."/>
            <person name="Puazo M."/>
            <person name="Qu C."/>
            <person name="Quiroz J."/>
            <person name="Raj R."/>
            <person name="Weissenberger G."/>
            <person name="Xin Y."/>
            <person name="Zou X."/>
            <person name="Han Y."/>
            <person name="Richards S."/>
            <person name="Worley K."/>
            <person name="Muzny D."/>
            <person name="Gibbs R."/>
        </authorList>
    </citation>
    <scope>NUCLEOTIDE SEQUENCE</scope>
    <source>
        <strain evidence="5">Sampled in the wild</strain>
    </source>
</reference>
<evidence type="ECO:0000256" key="1">
    <source>
        <dbReference type="ARBA" id="ARBA00004173"/>
    </source>
</evidence>
<dbReference type="InterPro" id="IPR020373">
    <property type="entry name" value="Kgd4/YMR-31"/>
</dbReference>
<comment type="caution">
    <text evidence="5">The sequence shown here is derived from an EMBL/GenBank/DDBJ whole genome shotgun (WGS) entry which is preliminary data.</text>
</comment>
<dbReference type="GO" id="GO:0006103">
    <property type="term" value="P:2-oxoglutarate metabolic process"/>
    <property type="evidence" value="ECO:0007669"/>
    <property type="project" value="InterPro"/>
</dbReference>
<dbReference type="EMBL" id="KZ308114">
    <property type="protein sequence ID" value="KAG8221839.1"/>
    <property type="molecule type" value="Genomic_DNA"/>
</dbReference>
<keyword evidence="6" id="KW-1185">Reference proteome</keyword>
<dbReference type="AlphaFoldDB" id="A0A8K0NW41"/>
<proteinExistence type="inferred from homology"/>
<dbReference type="OrthoDB" id="2116030at2759"/>
<name>A0A8K0NW41_LADFU</name>
<feature type="region of interest" description="Disordered" evidence="4">
    <location>
        <begin position="26"/>
        <end position="62"/>
    </location>
</feature>
<accession>A0A8K0NW41</accession>
<dbReference type="GO" id="GO:0005739">
    <property type="term" value="C:mitochondrion"/>
    <property type="evidence" value="ECO:0007669"/>
    <property type="project" value="UniProtKB-SubCell"/>
</dbReference>